<reference evidence="3" key="1">
    <citation type="submission" date="2017-11" db="EMBL/GenBank/DDBJ databases">
        <authorList>
            <person name="Duchaud E."/>
        </authorList>
    </citation>
    <scope>NUCLEOTIDE SEQUENCE [LARGE SCALE GENOMIC DNA]</scope>
    <source>
        <strain evidence="3">Tenacibaculum sp. TNO020</strain>
    </source>
</reference>
<dbReference type="AlphaFoldDB" id="A0A2H1YGN0"/>
<sequence>MKKYKKYILITLFSLSGFVANAQNETDIVVDTEITSDVENNEFRPKKGSYTVSLLMGRGSYIEQGGSYIGNANQVSGQAPYVNTINSNDNNMMNMAGVEGKYFISDKMALSLNGGFTFRTTPSDVNIPAVLDDENTVVVPAYQAIIGEDKYSLHAGLGLQWYLKLKSPKLVPYVGFSLPVDYTRTSTFDPTVNFDTTATVSNLGLSHVELFGVGVQAVAGLDYFLTKDMFIGFDVKPLSYNYVVNTKKKNSGTLGRKASNSTFSFFGQYFFKIGFKLN</sequence>
<evidence type="ECO:0000313" key="2">
    <source>
        <dbReference type="EMBL" id="SOS74531.1"/>
    </source>
</evidence>
<gene>
    <name evidence="2" type="ORF">TNO020_20211</name>
</gene>
<dbReference type="SUPFAM" id="SSF56925">
    <property type="entry name" value="OMPA-like"/>
    <property type="match status" value="1"/>
</dbReference>
<feature type="signal peptide" evidence="1">
    <location>
        <begin position="1"/>
        <end position="22"/>
    </location>
</feature>
<dbReference type="OrthoDB" id="1117162at2"/>
<keyword evidence="3" id="KW-1185">Reference proteome</keyword>
<dbReference type="RefSeq" id="WP_101917005.1">
    <property type="nucleotide sequence ID" value="NZ_JAJGWR010000001.1"/>
</dbReference>
<name>A0A2H1YGN0_9FLAO</name>
<dbReference type="EMBL" id="OENF01000012">
    <property type="protein sequence ID" value="SOS74531.1"/>
    <property type="molecule type" value="Genomic_DNA"/>
</dbReference>
<dbReference type="InterPro" id="IPR011250">
    <property type="entry name" value="OMP/PagP_B-barrel"/>
</dbReference>
<feature type="chain" id="PRO_5013776318" description="Outer membrane protein beta-barrel domain-containing protein" evidence="1">
    <location>
        <begin position="23"/>
        <end position="278"/>
    </location>
</feature>
<dbReference type="Proteomes" id="UP000234211">
    <property type="component" value="Unassembled WGS sequence"/>
</dbReference>
<evidence type="ECO:0000313" key="3">
    <source>
        <dbReference type="Proteomes" id="UP000234211"/>
    </source>
</evidence>
<proteinExistence type="predicted"/>
<evidence type="ECO:0000256" key="1">
    <source>
        <dbReference type="SAM" id="SignalP"/>
    </source>
</evidence>
<accession>A0A2H1YGN0</accession>
<dbReference type="GeneID" id="86942755"/>
<keyword evidence="1" id="KW-0732">Signal</keyword>
<organism evidence="2 3">
    <name type="scientific">Tenacibaculum piscium</name>
    <dbReference type="NCBI Taxonomy" id="1458515"/>
    <lineage>
        <taxon>Bacteria</taxon>
        <taxon>Pseudomonadati</taxon>
        <taxon>Bacteroidota</taxon>
        <taxon>Flavobacteriia</taxon>
        <taxon>Flavobacteriales</taxon>
        <taxon>Flavobacteriaceae</taxon>
        <taxon>Tenacibaculum</taxon>
    </lineage>
</organism>
<dbReference type="InterPro" id="IPR031585">
    <property type="entry name" value="OmpA_OmpF-like"/>
</dbReference>
<dbReference type="Pfam" id="PF16961">
    <property type="entry name" value="OmpA_like"/>
    <property type="match status" value="1"/>
</dbReference>
<evidence type="ECO:0008006" key="4">
    <source>
        <dbReference type="Google" id="ProtNLM"/>
    </source>
</evidence>
<protein>
    <recommendedName>
        <fullName evidence="4">Outer membrane protein beta-barrel domain-containing protein</fullName>
    </recommendedName>
</protein>
<dbReference type="Gene3D" id="2.40.160.20">
    <property type="match status" value="1"/>
</dbReference>